<reference evidence="2 3" key="1">
    <citation type="submission" date="2019-07" db="EMBL/GenBank/DDBJ databases">
        <title>Genome sequence of 2 isolates from Red Sea Mangroves.</title>
        <authorList>
            <person name="Sefrji F."/>
            <person name="Michoud G."/>
            <person name="Merlino G."/>
            <person name="Daffonchio D."/>
        </authorList>
    </citation>
    <scope>NUCLEOTIDE SEQUENCE [LARGE SCALE GENOMIC DNA]</scope>
    <source>
        <strain evidence="2 3">R1DC41</strain>
    </source>
</reference>
<name>A0A7S8CED2_9BACI</name>
<keyword evidence="3" id="KW-1185">Reference proteome</keyword>
<evidence type="ECO:0000313" key="2">
    <source>
        <dbReference type="EMBL" id="QPC48268.1"/>
    </source>
</evidence>
<sequence length="243" mass="27594">MNIKKKDCGCKGEERCEKCRKGATHSNVYMKENNYFGMDKYAFKLHDKDHCIHPKPCGCHHNDCECDHHKKHHCDKCKKDDCCECHECCEEPIIIYDCDEKECRKCHKKEVKGLNLCRKKVDFKCFKHCSPISQPCDCIYYNQFTSRANLEFSGLVVVKNTGNTSNGCSMKVCVSDRAGTAVVATVNPGSSVPVFVEGLTSLEIACFQPKDDVPCSVLCVGEIIFDLEYCTIKYVKDDCEEFC</sequence>
<dbReference type="Proteomes" id="UP000593626">
    <property type="component" value="Chromosome"/>
</dbReference>
<dbReference type="AlphaFoldDB" id="A0A7S8CED2"/>
<dbReference type="EMBL" id="CP049742">
    <property type="protein sequence ID" value="QPC48268.1"/>
    <property type="molecule type" value="Genomic_DNA"/>
</dbReference>
<protein>
    <recommendedName>
        <fullName evidence="1">Endospore appendages core domain-containing protein</fullName>
    </recommendedName>
</protein>
<dbReference type="RefSeq" id="WP_239672955.1">
    <property type="nucleotide sequence ID" value="NZ_CP049742.1"/>
</dbReference>
<evidence type="ECO:0000313" key="3">
    <source>
        <dbReference type="Proteomes" id="UP000593626"/>
    </source>
</evidence>
<dbReference type="Pfam" id="PF13157">
    <property type="entry name" value="Enas"/>
    <property type="match status" value="1"/>
</dbReference>
<dbReference type="InterPro" id="IPR025055">
    <property type="entry name" value="Ena_core"/>
</dbReference>
<proteinExistence type="predicted"/>
<dbReference type="KEGG" id="mcui:G8O30_15740"/>
<feature type="domain" description="Endospore appendages core" evidence="1">
    <location>
        <begin position="129"/>
        <end position="229"/>
    </location>
</feature>
<evidence type="ECO:0000259" key="1">
    <source>
        <dbReference type="Pfam" id="PF13157"/>
    </source>
</evidence>
<gene>
    <name evidence="2" type="ORF">G8O30_15740</name>
</gene>
<accession>A0A7S8CED2</accession>
<organism evidence="2 3">
    <name type="scientific">Mangrovibacillus cuniculi</name>
    <dbReference type="NCBI Taxonomy" id="2593652"/>
    <lineage>
        <taxon>Bacteria</taxon>
        <taxon>Bacillati</taxon>
        <taxon>Bacillota</taxon>
        <taxon>Bacilli</taxon>
        <taxon>Bacillales</taxon>
        <taxon>Bacillaceae</taxon>
        <taxon>Mangrovibacillus</taxon>
    </lineage>
</organism>